<evidence type="ECO:0000313" key="2">
    <source>
        <dbReference type="Proteomes" id="UP000178991"/>
    </source>
</evidence>
<gene>
    <name evidence="1" type="ORF">A2639_02180</name>
</gene>
<organism evidence="1 2">
    <name type="scientific">Candidatus Staskawiczbacteria bacterium RIFCSPHIGHO2_01_FULL_34_27</name>
    <dbReference type="NCBI Taxonomy" id="1802199"/>
    <lineage>
        <taxon>Bacteria</taxon>
        <taxon>Candidatus Staskawicziibacteriota</taxon>
    </lineage>
</organism>
<proteinExistence type="predicted"/>
<protein>
    <submittedName>
        <fullName evidence="1">Uncharacterized protein</fullName>
    </submittedName>
</protein>
<sequence>MIKKNKKVTTLSEVVGIMLKVFDSNQEYMDKKFDKVDKRFDKMDERFDKIEKIILDEHNELRAEAEEVIKKFIYEGFNKVDDILYECRKFKYELEPTTEERLNFEDFRGFNTFNDAMYYLKKKLHKIEDKRTEARRDIIFSTKKKGLEQKNSPT</sequence>
<accession>A0A1G2HL74</accession>
<dbReference type="AlphaFoldDB" id="A0A1G2HL74"/>
<reference evidence="1 2" key="1">
    <citation type="journal article" date="2016" name="Nat. Commun.">
        <title>Thousands of microbial genomes shed light on interconnected biogeochemical processes in an aquifer system.</title>
        <authorList>
            <person name="Anantharaman K."/>
            <person name="Brown C.T."/>
            <person name="Hug L.A."/>
            <person name="Sharon I."/>
            <person name="Castelle C.J."/>
            <person name="Probst A.J."/>
            <person name="Thomas B.C."/>
            <person name="Singh A."/>
            <person name="Wilkins M.J."/>
            <person name="Karaoz U."/>
            <person name="Brodie E.L."/>
            <person name="Williams K.H."/>
            <person name="Hubbard S.S."/>
            <person name="Banfield J.F."/>
        </authorList>
    </citation>
    <scope>NUCLEOTIDE SEQUENCE [LARGE SCALE GENOMIC DNA]</scope>
</reference>
<name>A0A1G2HL74_9BACT</name>
<dbReference type="EMBL" id="MHOL01000004">
    <property type="protein sequence ID" value="OGZ63236.1"/>
    <property type="molecule type" value="Genomic_DNA"/>
</dbReference>
<dbReference type="Gene3D" id="6.10.250.2540">
    <property type="match status" value="1"/>
</dbReference>
<evidence type="ECO:0000313" key="1">
    <source>
        <dbReference type="EMBL" id="OGZ63236.1"/>
    </source>
</evidence>
<comment type="caution">
    <text evidence="1">The sequence shown here is derived from an EMBL/GenBank/DDBJ whole genome shotgun (WGS) entry which is preliminary data.</text>
</comment>
<dbReference type="Proteomes" id="UP000178991">
    <property type="component" value="Unassembled WGS sequence"/>
</dbReference>